<organism evidence="2">
    <name type="scientific">uncultured Caudovirales phage</name>
    <dbReference type="NCBI Taxonomy" id="2100421"/>
    <lineage>
        <taxon>Viruses</taxon>
        <taxon>Duplodnaviria</taxon>
        <taxon>Heunggongvirae</taxon>
        <taxon>Uroviricota</taxon>
        <taxon>Caudoviricetes</taxon>
        <taxon>Peduoviridae</taxon>
        <taxon>Maltschvirus</taxon>
        <taxon>Maltschvirus maltsch</taxon>
    </lineage>
</organism>
<protein>
    <recommendedName>
        <fullName evidence="1">DUF551 domain-containing protein</fullName>
    </recommendedName>
</protein>
<sequence>MSDIEKALLIAICRIKDMLTSDDGQAYKESRRVLPELEEALAAHEAANPEPVAWRYKYKFRDIGETGAYEYHSHDFACVARLPKGEPLYAAPVAAASPWLPIESAPKDGSLLLLKEKWEDEPFIGQWVSSAYGGKWAASRTHYDTDGNACVIDHVDSEGVTHWMPLPPAPEMKP</sequence>
<accession>A0A6J5NJ10</accession>
<reference evidence="2" key="1">
    <citation type="submission" date="2020-04" db="EMBL/GenBank/DDBJ databases">
        <authorList>
            <person name="Chiriac C."/>
            <person name="Salcher M."/>
            <person name="Ghai R."/>
            <person name="Kavagutti S V."/>
        </authorList>
    </citation>
    <scope>NUCLEOTIDE SEQUENCE</scope>
</reference>
<evidence type="ECO:0000259" key="1">
    <source>
        <dbReference type="Pfam" id="PF04448"/>
    </source>
</evidence>
<proteinExistence type="predicted"/>
<dbReference type="InterPro" id="IPR007539">
    <property type="entry name" value="DUF551"/>
</dbReference>
<evidence type="ECO:0000313" key="2">
    <source>
        <dbReference type="EMBL" id="CAB4158923.1"/>
    </source>
</evidence>
<name>A0A6J5NJ10_9CAUD</name>
<dbReference type="Pfam" id="PF04448">
    <property type="entry name" value="DUF551"/>
    <property type="match status" value="1"/>
</dbReference>
<dbReference type="EMBL" id="LR796683">
    <property type="protein sequence ID" value="CAB4158923.1"/>
    <property type="molecule type" value="Genomic_DNA"/>
</dbReference>
<feature type="domain" description="DUF551" evidence="1">
    <location>
        <begin position="135"/>
        <end position="171"/>
    </location>
</feature>
<gene>
    <name evidence="2" type="ORF">UFOVP708_34</name>
</gene>